<dbReference type="OrthoDB" id="9775804at2"/>
<proteinExistence type="predicted"/>
<accession>A0A517Y9C5</accession>
<dbReference type="InterPro" id="IPR053144">
    <property type="entry name" value="Acetyltransferase_Butenolide"/>
</dbReference>
<evidence type="ECO:0000313" key="3">
    <source>
        <dbReference type="Proteomes" id="UP000315017"/>
    </source>
</evidence>
<keyword evidence="3" id="KW-1185">Reference proteome</keyword>
<dbReference type="CDD" id="cd04301">
    <property type="entry name" value="NAT_SF"/>
    <property type="match status" value="1"/>
</dbReference>
<dbReference type="RefSeq" id="WP_145087681.1">
    <property type="nucleotide sequence ID" value="NZ_CP036274.1"/>
</dbReference>
<dbReference type="SUPFAM" id="SSF55729">
    <property type="entry name" value="Acyl-CoA N-acyltransferases (Nat)"/>
    <property type="match status" value="1"/>
</dbReference>
<dbReference type="Pfam" id="PF13508">
    <property type="entry name" value="Acetyltransf_7"/>
    <property type="match status" value="1"/>
</dbReference>
<dbReference type="InterPro" id="IPR016181">
    <property type="entry name" value="Acyl_CoA_acyltransferase"/>
</dbReference>
<dbReference type="PANTHER" id="PTHR43233">
    <property type="entry name" value="FAMILY N-ACETYLTRANSFERASE, PUTATIVE (AFU_ORTHOLOGUE AFUA_6G03350)-RELATED"/>
    <property type="match status" value="1"/>
</dbReference>
<reference evidence="2 3" key="1">
    <citation type="submission" date="2019-02" db="EMBL/GenBank/DDBJ databases">
        <title>Deep-cultivation of Planctomycetes and their phenomic and genomic characterization uncovers novel biology.</title>
        <authorList>
            <person name="Wiegand S."/>
            <person name="Jogler M."/>
            <person name="Boedeker C."/>
            <person name="Pinto D."/>
            <person name="Vollmers J."/>
            <person name="Rivas-Marin E."/>
            <person name="Kohn T."/>
            <person name="Peeters S.H."/>
            <person name="Heuer A."/>
            <person name="Rast P."/>
            <person name="Oberbeckmann S."/>
            <person name="Bunk B."/>
            <person name="Jeske O."/>
            <person name="Meyerdierks A."/>
            <person name="Storesund J.E."/>
            <person name="Kallscheuer N."/>
            <person name="Luecker S."/>
            <person name="Lage O.M."/>
            <person name="Pohl T."/>
            <person name="Merkel B.J."/>
            <person name="Hornburger P."/>
            <person name="Mueller R.-W."/>
            <person name="Bruemmer F."/>
            <person name="Labrenz M."/>
            <person name="Spormann A.M."/>
            <person name="Op den Camp H."/>
            <person name="Overmann J."/>
            <person name="Amann R."/>
            <person name="Jetten M.S.M."/>
            <person name="Mascher T."/>
            <person name="Medema M.H."/>
            <person name="Devos D.P."/>
            <person name="Kaster A.-K."/>
            <person name="Ovreas L."/>
            <person name="Rohde M."/>
            <person name="Galperin M.Y."/>
            <person name="Jogler C."/>
        </authorList>
    </citation>
    <scope>NUCLEOTIDE SEQUENCE [LARGE SCALE GENOMIC DNA]</scope>
    <source>
        <strain evidence="2 3">ETA_A8</strain>
    </source>
</reference>
<dbReference type="PROSITE" id="PS51186">
    <property type="entry name" value="GNAT"/>
    <property type="match status" value="1"/>
</dbReference>
<dbReference type="Proteomes" id="UP000315017">
    <property type="component" value="Chromosome"/>
</dbReference>
<feature type="domain" description="N-acetyltransferase" evidence="1">
    <location>
        <begin position="5"/>
        <end position="136"/>
    </location>
</feature>
<dbReference type="KEGG" id="aagg:ETAA8_19170"/>
<dbReference type="AlphaFoldDB" id="A0A517Y9C5"/>
<dbReference type="GO" id="GO:0016747">
    <property type="term" value="F:acyltransferase activity, transferring groups other than amino-acyl groups"/>
    <property type="evidence" value="ECO:0007669"/>
    <property type="project" value="InterPro"/>
</dbReference>
<sequence length="136" mass="14981">MIEYAAEPSLTPDEFIDVLRRSTLAERRPVDDLPTIAGMLQNAGVLITARCEGQLVGVSRAITDFHYCTYLSDLAVDEAFQKRGIGKELIQRTHAAAGLNTTLILLSAPAARSYYPHIGLQAHDSCWLIPRRSRGT</sequence>
<evidence type="ECO:0000313" key="2">
    <source>
        <dbReference type="EMBL" id="QDU26834.1"/>
    </source>
</evidence>
<name>A0A517Y9C5_9BACT</name>
<protein>
    <recommendedName>
        <fullName evidence="1">N-acetyltransferase domain-containing protein</fullName>
    </recommendedName>
</protein>
<dbReference type="EMBL" id="CP036274">
    <property type="protein sequence ID" value="QDU26834.1"/>
    <property type="molecule type" value="Genomic_DNA"/>
</dbReference>
<gene>
    <name evidence="2" type="ORF">ETAA8_19170</name>
</gene>
<dbReference type="PANTHER" id="PTHR43233:SF1">
    <property type="entry name" value="FAMILY N-ACETYLTRANSFERASE, PUTATIVE (AFU_ORTHOLOGUE AFUA_6G03350)-RELATED"/>
    <property type="match status" value="1"/>
</dbReference>
<dbReference type="InterPro" id="IPR000182">
    <property type="entry name" value="GNAT_dom"/>
</dbReference>
<organism evidence="2 3">
    <name type="scientific">Anatilimnocola aggregata</name>
    <dbReference type="NCBI Taxonomy" id="2528021"/>
    <lineage>
        <taxon>Bacteria</taxon>
        <taxon>Pseudomonadati</taxon>
        <taxon>Planctomycetota</taxon>
        <taxon>Planctomycetia</taxon>
        <taxon>Pirellulales</taxon>
        <taxon>Pirellulaceae</taxon>
        <taxon>Anatilimnocola</taxon>
    </lineage>
</organism>
<evidence type="ECO:0000259" key="1">
    <source>
        <dbReference type="PROSITE" id="PS51186"/>
    </source>
</evidence>
<dbReference type="Gene3D" id="3.40.630.30">
    <property type="match status" value="1"/>
</dbReference>